<dbReference type="EMBL" id="JACYNR010000065">
    <property type="protein sequence ID" value="MBD8129318.1"/>
    <property type="molecule type" value="Genomic_DNA"/>
</dbReference>
<keyword evidence="2" id="KW-1185">Reference proteome</keyword>
<dbReference type="Proteomes" id="UP000610459">
    <property type="component" value="Unassembled WGS sequence"/>
</dbReference>
<proteinExistence type="predicted"/>
<evidence type="ECO:0000313" key="2">
    <source>
        <dbReference type="Proteomes" id="UP000610459"/>
    </source>
</evidence>
<gene>
    <name evidence="1" type="primary">hha</name>
    <name evidence="1" type="ORF">IFT41_24800</name>
</gene>
<protein>
    <submittedName>
        <fullName evidence="1">Hemolysin expression modulator Hha</fullName>
    </submittedName>
</protein>
<accession>A0ACC5PVZ8</accession>
<reference evidence="1 2" key="1">
    <citation type="journal article" date="2020" name="FEMS Microbiol. Ecol.">
        <title>Temporal dynamics of bacterial communities during seed development and maturation.</title>
        <authorList>
            <person name="Chesneau G."/>
            <person name="Torres-Cortes G."/>
            <person name="Briand M."/>
            <person name="Darrasse A."/>
            <person name="Preveaux A."/>
            <person name="Marais C."/>
            <person name="Jacques M.A."/>
            <person name="Shade A."/>
            <person name="Barret M."/>
        </authorList>
    </citation>
    <scope>NUCLEOTIDE SEQUENCE [LARGE SCALE GENOMIC DNA]</scope>
    <source>
        <strain evidence="1 2">CFBP13709</strain>
    </source>
</reference>
<organism evidence="1 2">
    <name type="scientific">Enterobacter agglomerans</name>
    <name type="common">Erwinia herbicola</name>
    <name type="synonym">Pantoea agglomerans</name>
    <dbReference type="NCBI Taxonomy" id="549"/>
    <lineage>
        <taxon>Bacteria</taxon>
        <taxon>Pseudomonadati</taxon>
        <taxon>Pseudomonadota</taxon>
        <taxon>Gammaproteobacteria</taxon>
        <taxon>Enterobacterales</taxon>
        <taxon>Erwiniaceae</taxon>
        <taxon>Pantoea</taxon>
        <taxon>Pantoea agglomerans group</taxon>
    </lineage>
</organism>
<evidence type="ECO:0000313" key="1">
    <source>
        <dbReference type="EMBL" id="MBD8129318.1"/>
    </source>
</evidence>
<comment type="caution">
    <text evidence="1">The sequence shown here is derived from an EMBL/GenBank/DDBJ whole genome shotgun (WGS) entry which is preliminary data.</text>
</comment>
<sequence length="67" mass="8210">MTKQDWLYRLRRCRTIETLEKIIDTNHYRLSNIDLVNFYGAADHRLAELTMKRLYDRVPASVWHFVR</sequence>
<name>A0ACC5PVZ8_ENTAG</name>